<keyword evidence="4" id="KW-1185">Reference proteome</keyword>
<reference evidence="3 4" key="1">
    <citation type="journal article" date="2019" name="Int. J. Syst. Evol. Microbiol.">
        <title>The Global Catalogue of Microorganisms (GCM) 10K type strain sequencing project: providing services to taxonomists for standard genome sequencing and annotation.</title>
        <authorList>
            <consortium name="The Broad Institute Genomics Platform"/>
            <consortium name="The Broad Institute Genome Sequencing Center for Infectious Disease"/>
            <person name="Wu L."/>
            <person name="Ma J."/>
        </authorList>
    </citation>
    <scope>NUCLEOTIDE SEQUENCE [LARGE SCALE GENOMIC DNA]</scope>
    <source>
        <strain evidence="3 4">JCM 16328</strain>
    </source>
</reference>
<feature type="region of interest" description="Disordered" evidence="1">
    <location>
        <begin position="126"/>
        <end position="195"/>
    </location>
</feature>
<accession>A0AAV3T4X4</accession>
<comment type="caution">
    <text evidence="3">The sequence shown here is derived from an EMBL/GenBank/DDBJ whole genome shotgun (WGS) entry which is preliminary data.</text>
</comment>
<dbReference type="Proteomes" id="UP001500420">
    <property type="component" value="Unassembled WGS sequence"/>
</dbReference>
<keyword evidence="2" id="KW-1133">Transmembrane helix</keyword>
<feature type="transmembrane region" description="Helical" evidence="2">
    <location>
        <begin position="56"/>
        <end position="76"/>
    </location>
</feature>
<feature type="compositionally biased region" description="Polar residues" evidence="1">
    <location>
        <begin position="180"/>
        <end position="195"/>
    </location>
</feature>
<sequence>MRLTTSLRWALYYRGLALLSFLVGAAVAAAGVWIGLYDVLVAVLDLASGGGSVSDALASSRPIAGGALVVLGFAIWQLGKTAAFYKTLTQATESEMADRFDTQTVKSEILAALDEQLSELHADVETTRRQVSRLNREDHADELVDDAVGAETPASGDDRGTASGTGRGTASNSDDRRSGESPTENETPSGTPENR</sequence>
<keyword evidence="2" id="KW-0472">Membrane</keyword>
<dbReference type="EMBL" id="BAAADV010000001">
    <property type="protein sequence ID" value="GAA0660765.1"/>
    <property type="molecule type" value="Genomic_DNA"/>
</dbReference>
<proteinExistence type="predicted"/>
<keyword evidence="2" id="KW-0812">Transmembrane</keyword>
<dbReference type="RefSeq" id="WP_343771856.1">
    <property type="nucleotide sequence ID" value="NZ_BAAADV010000001.1"/>
</dbReference>
<feature type="compositionally biased region" description="Low complexity" evidence="1">
    <location>
        <begin position="161"/>
        <end position="171"/>
    </location>
</feature>
<protein>
    <submittedName>
        <fullName evidence="3">Uncharacterized protein</fullName>
    </submittedName>
</protein>
<feature type="transmembrane region" description="Helical" evidence="2">
    <location>
        <begin position="12"/>
        <end position="36"/>
    </location>
</feature>
<dbReference type="AlphaFoldDB" id="A0AAV3T4X4"/>
<evidence type="ECO:0000313" key="3">
    <source>
        <dbReference type="EMBL" id="GAA0660765.1"/>
    </source>
</evidence>
<gene>
    <name evidence="3" type="ORF">GCM10009020_01040</name>
</gene>
<organism evidence="3 4">
    <name type="scientific">Natronoarchaeum mannanilyticum</name>
    <dbReference type="NCBI Taxonomy" id="926360"/>
    <lineage>
        <taxon>Archaea</taxon>
        <taxon>Methanobacteriati</taxon>
        <taxon>Methanobacteriota</taxon>
        <taxon>Stenosarchaea group</taxon>
        <taxon>Halobacteria</taxon>
        <taxon>Halobacteriales</taxon>
        <taxon>Natronoarchaeaceae</taxon>
    </lineage>
</organism>
<evidence type="ECO:0000256" key="1">
    <source>
        <dbReference type="SAM" id="MobiDB-lite"/>
    </source>
</evidence>
<evidence type="ECO:0000256" key="2">
    <source>
        <dbReference type="SAM" id="Phobius"/>
    </source>
</evidence>
<evidence type="ECO:0000313" key="4">
    <source>
        <dbReference type="Proteomes" id="UP001500420"/>
    </source>
</evidence>
<name>A0AAV3T4X4_9EURY</name>
<feature type="compositionally biased region" description="Basic and acidic residues" evidence="1">
    <location>
        <begin position="126"/>
        <end position="142"/>
    </location>
</feature>